<organism evidence="1 2">
    <name type="scientific">Blastomyces parvus</name>
    <dbReference type="NCBI Taxonomy" id="2060905"/>
    <lineage>
        <taxon>Eukaryota</taxon>
        <taxon>Fungi</taxon>
        <taxon>Dikarya</taxon>
        <taxon>Ascomycota</taxon>
        <taxon>Pezizomycotina</taxon>
        <taxon>Eurotiomycetes</taxon>
        <taxon>Eurotiomycetidae</taxon>
        <taxon>Onygenales</taxon>
        <taxon>Ajellomycetaceae</taxon>
        <taxon>Blastomyces</taxon>
    </lineage>
</organism>
<keyword evidence="2" id="KW-1185">Reference proteome</keyword>
<gene>
    <name evidence="1" type="ORF">GX51_07585</name>
</gene>
<sequence length="98" mass="11208">MVRESTRLERALVGSFVEAEIDEEKEAGFSAWSMTLEAWVSLMTGLPGNQHGLDHCPDKQPVERWSNRLGRIRDTDTECCLPLWSTHCEVSLLWHRAP</sequence>
<dbReference type="OrthoDB" id="3700556at2759"/>
<proteinExistence type="predicted"/>
<dbReference type="AlphaFoldDB" id="A0A2B7WKA2"/>
<evidence type="ECO:0000313" key="2">
    <source>
        <dbReference type="Proteomes" id="UP000224080"/>
    </source>
</evidence>
<dbReference type="EMBL" id="PDNC01000158">
    <property type="protein sequence ID" value="PGG96937.1"/>
    <property type="molecule type" value="Genomic_DNA"/>
</dbReference>
<reference evidence="1 2" key="1">
    <citation type="submission" date="2017-10" db="EMBL/GenBank/DDBJ databases">
        <title>Comparative genomics in systemic dimorphic fungi from Ajellomycetaceae.</title>
        <authorList>
            <person name="Munoz J.F."/>
            <person name="Mcewen J.G."/>
            <person name="Clay O.K."/>
            <person name="Cuomo C.A."/>
        </authorList>
    </citation>
    <scope>NUCLEOTIDE SEQUENCE [LARGE SCALE GENOMIC DNA]</scope>
    <source>
        <strain evidence="1 2">UAMH130</strain>
    </source>
</reference>
<protein>
    <submittedName>
        <fullName evidence="1">Uncharacterized protein</fullName>
    </submittedName>
</protein>
<comment type="caution">
    <text evidence="1">The sequence shown here is derived from an EMBL/GenBank/DDBJ whole genome shotgun (WGS) entry which is preliminary data.</text>
</comment>
<accession>A0A2B7WKA2</accession>
<name>A0A2B7WKA2_9EURO</name>
<evidence type="ECO:0000313" key="1">
    <source>
        <dbReference type="EMBL" id="PGG96937.1"/>
    </source>
</evidence>
<dbReference type="Proteomes" id="UP000224080">
    <property type="component" value="Unassembled WGS sequence"/>
</dbReference>